<evidence type="ECO:0000313" key="2">
    <source>
        <dbReference type="EMBL" id="MDW8518548.1"/>
    </source>
</evidence>
<name>A0ABU4JC12_9BACI</name>
<reference evidence="3" key="1">
    <citation type="submission" date="2023-07" db="EMBL/GenBank/DDBJ databases">
        <title>Draft genomic sequences of Priestia flexa CCM isolated from the soil of an abandoned mine contaminated by free cyanide in the high Andean zone of Tacna, Peru.</title>
        <authorList>
            <person name="Caceda Quiroz C.J."/>
            <person name="Maraza Chooque G.J."/>
            <person name="Fora Quispe G.L."/>
            <person name="Carpio Mamani M."/>
        </authorList>
    </citation>
    <scope>NUCLEOTIDE SEQUENCE [LARGE SCALE GENOMIC DNA]</scope>
    <source>
        <strain evidence="3">CCM</strain>
    </source>
</reference>
<keyword evidence="1" id="KW-1133">Transmembrane helix</keyword>
<gene>
    <name evidence="2" type="ORF">RIB56_20805</name>
</gene>
<dbReference type="Proteomes" id="UP001284771">
    <property type="component" value="Unassembled WGS sequence"/>
</dbReference>
<keyword evidence="1" id="KW-0472">Membrane</keyword>
<dbReference type="EMBL" id="JAWUZT010000127">
    <property type="protein sequence ID" value="MDW8518548.1"/>
    <property type="molecule type" value="Genomic_DNA"/>
</dbReference>
<sequence>MSQGVIFVLVLASIFIWVTVSREAVKPTKEINWWKMTTLLSAGSLSALVITVSLFQRLSL</sequence>
<organism evidence="2 3">
    <name type="scientific">Priestia flexa</name>
    <dbReference type="NCBI Taxonomy" id="86664"/>
    <lineage>
        <taxon>Bacteria</taxon>
        <taxon>Bacillati</taxon>
        <taxon>Bacillota</taxon>
        <taxon>Bacilli</taxon>
        <taxon>Bacillales</taxon>
        <taxon>Bacillaceae</taxon>
        <taxon>Priestia</taxon>
    </lineage>
</organism>
<comment type="caution">
    <text evidence="2">The sequence shown here is derived from an EMBL/GenBank/DDBJ whole genome shotgun (WGS) entry which is preliminary data.</text>
</comment>
<protein>
    <submittedName>
        <fullName evidence="2">Uncharacterized protein</fullName>
    </submittedName>
</protein>
<proteinExistence type="predicted"/>
<evidence type="ECO:0000256" key="1">
    <source>
        <dbReference type="SAM" id="Phobius"/>
    </source>
</evidence>
<feature type="transmembrane region" description="Helical" evidence="1">
    <location>
        <begin position="31"/>
        <end position="55"/>
    </location>
</feature>
<keyword evidence="3" id="KW-1185">Reference proteome</keyword>
<accession>A0ABU4JC12</accession>
<evidence type="ECO:0000313" key="3">
    <source>
        <dbReference type="Proteomes" id="UP001284771"/>
    </source>
</evidence>
<dbReference type="RefSeq" id="WP_094912980.1">
    <property type="nucleotide sequence ID" value="NZ_JAWUZT010000127.1"/>
</dbReference>
<keyword evidence="1" id="KW-0812">Transmembrane</keyword>